<gene>
    <name evidence="7" type="ORF">L0M14_18475</name>
</gene>
<evidence type="ECO:0000256" key="4">
    <source>
        <dbReference type="ARBA" id="ARBA00022448"/>
    </source>
</evidence>
<dbReference type="EMBL" id="CP090978">
    <property type="protein sequence ID" value="UJF31751.1"/>
    <property type="molecule type" value="Genomic_DNA"/>
</dbReference>
<evidence type="ECO:0000313" key="8">
    <source>
        <dbReference type="Proteomes" id="UP001649230"/>
    </source>
</evidence>
<proteinExistence type="inferred from homology"/>
<feature type="transmembrane region" description="Helical" evidence="6">
    <location>
        <begin position="129"/>
        <end position="147"/>
    </location>
</feature>
<dbReference type="InterPro" id="IPR002528">
    <property type="entry name" value="MATE_fam"/>
</dbReference>
<sequence length="237" mass="25964">MSRQDDFYQQVMKIAIPVTMQSLIMSLLYLTDQLMVGQLGDVAISSVGMSTKIYGIISVVLAGLSTGVSIYAAQFWGNGDRKSVSQVLGLGLFGGLALSIIFTVFVFISPQLFLGMFTTDPRITGDGSIFLKIVSLSYVPMMLTMMYSSILRSTTHVKLPMVVSLITVCLNIVLNYGLIFGKLGMPEWGLMGSAAATLIARVVECLLIIGAVYKYRLPDRWISNTYSRFPVLCFGNF</sequence>
<feature type="transmembrane region" description="Helical" evidence="6">
    <location>
        <begin position="87"/>
        <end position="109"/>
    </location>
</feature>
<dbReference type="Pfam" id="PF01554">
    <property type="entry name" value="MatE"/>
    <property type="match status" value="1"/>
</dbReference>
<evidence type="ECO:0000256" key="6">
    <source>
        <dbReference type="SAM" id="Phobius"/>
    </source>
</evidence>
<dbReference type="PANTHER" id="PTHR43298:SF2">
    <property type="entry name" value="FMN_FAD EXPORTER YEEO-RELATED"/>
    <property type="match status" value="1"/>
</dbReference>
<name>A0ABY3SCS7_9BACL</name>
<evidence type="ECO:0000313" key="7">
    <source>
        <dbReference type="EMBL" id="UJF31751.1"/>
    </source>
</evidence>
<evidence type="ECO:0000256" key="5">
    <source>
        <dbReference type="ARBA" id="ARBA00031636"/>
    </source>
</evidence>
<organism evidence="7 8">
    <name type="scientific">Paenibacillus hexagrammi</name>
    <dbReference type="NCBI Taxonomy" id="2908839"/>
    <lineage>
        <taxon>Bacteria</taxon>
        <taxon>Bacillati</taxon>
        <taxon>Bacillota</taxon>
        <taxon>Bacilli</taxon>
        <taxon>Bacillales</taxon>
        <taxon>Paenibacillaceae</taxon>
        <taxon>Paenibacillus</taxon>
    </lineage>
</organism>
<keyword evidence="6" id="KW-0472">Membrane</keyword>
<reference evidence="7 8" key="1">
    <citation type="journal article" date="2024" name="Int. J. Syst. Evol. Microbiol.">
        <title>Paenibacillus hexagrammi sp. nov., a novel bacterium isolated from the gut content of Hexagrammos agrammus.</title>
        <authorList>
            <person name="Jung H.K."/>
            <person name="Kim D.G."/>
            <person name="Zin H."/>
            <person name="Park J."/>
            <person name="Jung H."/>
            <person name="Kim Y.O."/>
            <person name="Kong H.J."/>
            <person name="Kim J.W."/>
            <person name="Kim Y.S."/>
        </authorList>
    </citation>
    <scope>NUCLEOTIDE SEQUENCE [LARGE SCALE GENOMIC DNA]</scope>
    <source>
        <strain evidence="7 8">YPD9-1</strain>
    </source>
</reference>
<evidence type="ECO:0000256" key="3">
    <source>
        <dbReference type="ARBA" id="ARBA00020268"/>
    </source>
</evidence>
<dbReference type="Proteomes" id="UP001649230">
    <property type="component" value="Chromosome"/>
</dbReference>
<evidence type="ECO:0000256" key="2">
    <source>
        <dbReference type="ARBA" id="ARBA00010199"/>
    </source>
</evidence>
<dbReference type="PANTHER" id="PTHR43298">
    <property type="entry name" value="MULTIDRUG RESISTANCE PROTEIN NORM-RELATED"/>
    <property type="match status" value="1"/>
</dbReference>
<accession>A0ABY3SCS7</accession>
<dbReference type="InterPro" id="IPR050222">
    <property type="entry name" value="MATE_MdtK"/>
</dbReference>
<keyword evidence="4" id="KW-0813">Transport</keyword>
<dbReference type="RefSeq" id="WP_235118096.1">
    <property type="nucleotide sequence ID" value="NZ_CP090978.1"/>
</dbReference>
<feature type="transmembrane region" description="Helical" evidence="6">
    <location>
        <begin position="51"/>
        <end position="75"/>
    </location>
</feature>
<feature type="transmembrane region" description="Helical" evidence="6">
    <location>
        <begin position="12"/>
        <end position="31"/>
    </location>
</feature>
<keyword evidence="8" id="KW-1185">Reference proteome</keyword>
<comment type="function">
    <text evidence="1">Multidrug efflux pump.</text>
</comment>
<keyword evidence="6" id="KW-0812">Transmembrane</keyword>
<comment type="similarity">
    <text evidence="2">Belongs to the multi antimicrobial extrusion (MATE) (TC 2.A.66.1) family.</text>
</comment>
<evidence type="ECO:0000256" key="1">
    <source>
        <dbReference type="ARBA" id="ARBA00003408"/>
    </source>
</evidence>
<protein>
    <recommendedName>
        <fullName evidence="3">Probable multidrug resistance protein NorM</fullName>
    </recommendedName>
    <alternativeName>
        <fullName evidence="5">Multidrug-efflux transporter</fullName>
    </alternativeName>
</protein>
<feature type="transmembrane region" description="Helical" evidence="6">
    <location>
        <begin position="159"/>
        <end position="179"/>
    </location>
</feature>
<feature type="transmembrane region" description="Helical" evidence="6">
    <location>
        <begin position="191"/>
        <end position="213"/>
    </location>
</feature>
<keyword evidence="6" id="KW-1133">Transmembrane helix</keyword>